<keyword evidence="1" id="KW-1133">Transmembrane helix</keyword>
<feature type="transmembrane region" description="Helical" evidence="1">
    <location>
        <begin position="278"/>
        <end position="296"/>
    </location>
</feature>
<feature type="transmembrane region" description="Helical" evidence="1">
    <location>
        <begin position="85"/>
        <end position="105"/>
    </location>
</feature>
<name>A0ABW8YKV8_9SPHN</name>
<dbReference type="EMBL" id="JBELQC010000001">
    <property type="protein sequence ID" value="MFL9840896.1"/>
    <property type="molecule type" value="Genomic_DNA"/>
</dbReference>
<feature type="transmembrane region" description="Helical" evidence="1">
    <location>
        <begin position="141"/>
        <end position="159"/>
    </location>
</feature>
<dbReference type="InterPro" id="IPR002656">
    <property type="entry name" value="Acyl_transf_3_dom"/>
</dbReference>
<keyword evidence="3" id="KW-0012">Acyltransferase</keyword>
<dbReference type="InterPro" id="IPR050623">
    <property type="entry name" value="Glucan_succinyl_AcylTrfase"/>
</dbReference>
<organism evidence="3 4">
    <name type="scientific">Sphingomonas plantiphila</name>
    <dbReference type="NCBI Taxonomy" id="3163295"/>
    <lineage>
        <taxon>Bacteria</taxon>
        <taxon>Pseudomonadati</taxon>
        <taxon>Pseudomonadota</taxon>
        <taxon>Alphaproteobacteria</taxon>
        <taxon>Sphingomonadales</taxon>
        <taxon>Sphingomonadaceae</taxon>
        <taxon>Sphingomonas</taxon>
    </lineage>
</organism>
<keyword evidence="3" id="KW-0808">Transferase</keyword>
<comment type="caution">
    <text evidence="3">The sequence shown here is derived from an EMBL/GenBank/DDBJ whole genome shotgun (WGS) entry which is preliminary data.</text>
</comment>
<evidence type="ECO:0000256" key="1">
    <source>
        <dbReference type="SAM" id="Phobius"/>
    </source>
</evidence>
<dbReference type="Proteomes" id="UP001629244">
    <property type="component" value="Unassembled WGS sequence"/>
</dbReference>
<reference evidence="3 4" key="1">
    <citation type="submission" date="2024-06" db="EMBL/GenBank/DDBJ databases">
        <authorList>
            <person name="Kaempfer P."/>
            <person name="Viver T."/>
        </authorList>
    </citation>
    <scope>NUCLEOTIDE SEQUENCE [LARGE SCALE GENOMIC DNA]</scope>
    <source>
        <strain evidence="3 4">ST-64</strain>
    </source>
</reference>
<dbReference type="PANTHER" id="PTHR36927">
    <property type="entry name" value="BLR4337 PROTEIN"/>
    <property type="match status" value="1"/>
</dbReference>
<feature type="domain" description="Acyltransferase 3" evidence="2">
    <location>
        <begin position="5"/>
        <end position="354"/>
    </location>
</feature>
<keyword evidence="4" id="KW-1185">Reference proteome</keyword>
<dbReference type="GO" id="GO:0016746">
    <property type="term" value="F:acyltransferase activity"/>
    <property type="evidence" value="ECO:0007669"/>
    <property type="project" value="UniProtKB-KW"/>
</dbReference>
<proteinExistence type="predicted"/>
<keyword evidence="1" id="KW-0812">Transmembrane</keyword>
<feature type="transmembrane region" description="Helical" evidence="1">
    <location>
        <begin position="308"/>
        <end position="328"/>
    </location>
</feature>
<dbReference type="Pfam" id="PF01757">
    <property type="entry name" value="Acyl_transf_3"/>
    <property type="match status" value="1"/>
</dbReference>
<feature type="transmembrane region" description="Helical" evidence="1">
    <location>
        <begin position="52"/>
        <end position="70"/>
    </location>
</feature>
<sequence length="388" mass="44534">MKRHYGMDWLRIGAFALLIFYHIGMVFVPWGYHVKTAAPAGWVTVPMLFTNPWRLTLLFVVSGYASRALWRKSSGAGGFMTNRSWRLIVPLLFGVAVIVPPQAWVELRTQWPYPFDYWTFWTRHYWYFGVFGPTVMPSWNHLWFVGYLWLYTLGLALIASLPGGATAQRVFDHVFAGTRVLWLPAAYLLMTQVVVFQRWSDSQDVIHDGVAHLAYFPAFLFGFALAGSEPVMRWIAKLWKPALAIGLAGYAMTAAIDIAYPGRTPWLPSRIMLAARYIQAWMMIAALIGIAEVYLNRDHRWRQMLTEAVFPFYLIHQTIIVVAMYWLLKLSLPPAVEFAILVPVTALGCWIFYRYGREVPWLRPLIGLRYARRDRPAPVPTPVSPEAA</sequence>
<evidence type="ECO:0000313" key="4">
    <source>
        <dbReference type="Proteomes" id="UP001629244"/>
    </source>
</evidence>
<dbReference type="PANTHER" id="PTHR36927:SF3">
    <property type="entry name" value="GLUCANS BIOSYNTHESIS PROTEIN C"/>
    <property type="match status" value="1"/>
</dbReference>
<keyword evidence="1" id="KW-0472">Membrane</keyword>
<feature type="transmembrane region" description="Helical" evidence="1">
    <location>
        <begin position="180"/>
        <end position="199"/>
    </location>
</feature>
<dbReference type="EC" id="2.3.1.-" evidence="3"/>
<feature type="transmembrane region" description="Helical" evidence="1">
    <location>
        <begin position="205"/>
        <end position="226"/>
    </location>
</feature>
<accession>A0ABW8YKV8</accession>
<evidence type="ECO:0000313" key="3">
    <source>
        <dbReference type="EMBL" id="MFL9840896.1"/>
    </source>
</evidence>
<protein>
    <submittedName>
        <fullName evidence="3">Acyltransferase</fullName>
        <ecNumber evidence="3">2.3.1.-</ecNumber>
    </submittedName>
</protein>
<feature type="transmembrane region" description="Helical" evidence="1">
    <location>
        <begin position="334"/>
        <end position="353"/>
    </location>
</feature>
<feature type="transmembrane region" description="Helical" evidence="1">
    <location>
        <begin position="238"/>
        <end position="258"/>
    </location>
</feature>
<dbReference type="RefSeq" id="WP_408077817.1">
    <property type="nucleotide sequence ID" value="NZ_JBELQC010000001.1"/>
</dbReference>
<feature type="transmembrane region" description="Helical" evidence="1">
    <location>
        <begin position="12"/>
        <end position="32"/>
    </location>
</feature>
<gene>
    <name evidence="3" type="ORF">ABS767_07990</name>
</gene>
<evidence type="ECO:0000259" key="2">
    <source>
        <dbReference type="Pfam" id="PF01757"/>
    </source>
</evidence>